<keyword evidence="2 4" id="KW-0808">Transferase</keyword>
<dbReference type="AlphaFoldDB" id="A0A7C4Z880"/>
<accession>A0A7C4Z880</accession>
<keyword evidence="1 4" id="KW-0489">Methyltransferase</keyword>
<evidence type="ECO:0000313" key="7">
    <source>
        <dbReference type="EMBL" id="HGY09036.1"/>
    </source>
</evidence>
<gene>
    <name evidence="7" type="ORF">ENK37_03130</name>
</gene>
<dbReference type="GO" id="GO:0070041">
    <property type="term" value="F:rRNA (uridine-C5-)-methyltransferase activity"/>
    <property type="evidence" value="ECO:0007669"/>
    <property type="project" value="TreeGrafter"/>
</dbReference>
<organism evidence="7">
    <name type="scientific">Oceanithermus profundus</name>
    <dbReference type="NCBI Taxonomy" id="187137"/>
    <lineage>
        <taxon>Bacteria</taxon>
        <taxon>Thermotogati</taxon>
        <taxon>Deinococcota</taxon>
        <taxon>Deinococci</taxon>
        <taxon>Thermales</taxon>
        <taxon>Thermaceae</taxon>
        <taxon>Oceanithermus</taxon>
    </lineage>
</organism>
<dbReference type="PANTHER" id="PTHR11061:SF30">
    <property type="entry name" value="TRNA (URACIL(54)-C(5))-METHYLTRANSFERASE"/>
    <property type="match status" value="1"/>
</dbReference>
<dbReference type="EMBL" id="DRPZ01000083">
    <property type="protein sequence ID" value="HGY09036.1"/>
    <property type="molecule type" value="Genomic_DNA"/>
</dbReference>
<reference evidence="7" key="1">
    <citation type="journal article" date="2020" name="mSystems">
        <title>Genome- and Community-Level Interaction Insights into Carbon Utilization and Element Cycling Functions of Hydrothermarchaeota in Hydrothermal Sediment.</title>
        <authorList>
            <person name="Zhou Z."/>
            <person name="Liu Y."/>
            <person name="Xu W."/>
            <person name="Pan J."/>
            <person name="Luo Z.H."/>
            <person name="Li M."/>
        </authorList>
    </citation>
    <scope>NUCLEOTIDE SEQUENCE [LARGE SCALE GENOMIC DNA]</scope>
    <source>
        <strain evidence="7">HyVt-570</strain>
    </source>
</reference>
<name>A0A7C4Z880_9DEIN</name>
<dbReference type="PROSITE" id="PS01230">
    <property type="entry name" value="TRMA_1"/>
    <property type="match status" value="1"/>
</dbReference>
<dbReference type="InterPro" id="IPR010280">
    <property type="entry name" value="U5_MeTrfase_fam"/>
</dbReference>
<evidence type="ECO:0000256" key="3">
    <source>
        <dbReference type="ARBA" id="ARBA00022691"/>
    </source>
</evidence>
<evidence type="ECO:0000256" key="4">
    <source>
        <dbReference type="PROSITE-ProRule" id="PRU01024"/>
    </source>
</evidence>
<dbReference type="GO" id="GO:0070475">
    <property type="term" value="P:rRNA base methylation"/>
    <property type="evidence" value="ECO:0007669"/>
    <property type="project" value="TreeGrafter"/>
</dbReference>
<comment type="similarity">
    <text evidence="4">Belongs to the class I-like SAM-binding methyltransferase superfamily. RNA M5U methyltransferase family.</text>
</comment>
<feature type="domain" description="TRAM" evidence="6">
    <location>
        <begin position="10"/>
        <end position="70"/>
    </location>
</feature>
<feature type="active site" description="Nucleophile" evidence="4">
    <location>
        <position position="383"/>
    </location>
</feature>
<evidence type="ECO:0000256" key="2">
    <source>
        <dbReference type="ARBA" id="ARBA00022679"/>
    </source>
</evidence>
<evidence type="ECO:0000259" key="6">
    <source>
        <dbReference type="PROSITE" id="PS50926"/>
    </source>
</evidence>
<dbReference type="CDD" id="cd02440">
    <property type="entry name" value="AdoMet_MTases"/>
    <property type="match status" value="1"/>
</dbReference>
<keyword evidence="3 4" id="KW-0949">S-adenosyl-L-methionine</keyword>
<dbReference type="InterPro" id="IPR012340">
    <property type="entry name" value="NA-bd_OB-fold"/>
</dbReference>
<dbReference type="InterPro" id="IPR002792">
    <property type="entry name" value="TRAM_dom"/>
</dbReference>
<feature type="binding site" evidence="4">
    <location>
        <position position="265"/>
    </location>
    <ligand>
        <name>S-adenosyl-L-methionine</name>
        <dbReference type="ChEBI" id="CHEBI:59789"/>
    </ligand>
</feature>
<dbReference type="Pfam" id="PF05958">
    <property type="entry name" value="tRNA_U5-meth_tr"/>
    <property type="match status" value="1"/>
</dbReference>
<feature type="binding site" evidence="4">
    <location>
        <position position="292"/>
    </location>
    <ligand>
        <name>S-adenosyl-L-methionine</name>
        <dbReference type="ChEBI" id="CHEBI:59789"/>
    </ligand>
</feature>
<dbReference type="InterPro" id="IPR029063">
    <property type="entry name" value="SAM-dependent_MTases_sf"/>
</dbReference>
<evidence type="ECO:0000256" key="1">
    <source>
        <dbReference type="ARBA" id="ARBA00022603"/>
    </source>
</evidence>
<comment type="caution">
    <text evidence="7">The sequence shown here is derived from an EMBL/GenBank/DDBJ whole genome shotgun (WGS) entry which is preliminary data.</text>
</comment>
<evidence type="ECO:0000256" key="5">
    <source>
        <dbReference type="PROSITE-ProRule" id="PRU10015"/>
    </source>
</evidence>
<feature type="binding site" evidence="4">
    <location>
        <position position="356"/>
    </location>
    <ligand>
        <name>S-adenosyl-L-methionine</name>
        <dbReference type="ChEBI" id="CHEBI:59789"/>
    </ligand>
</feature>
<dbReference type="Gene3D" id="2.40.50.1070">
    <property type="match status" value="1"/>
</dbReference>
<protein>
    <submittedName>
        <fullName evidence="7">Class I SAM-dependent RNA methyltransferase</fullName>
    </submittedName>
</protein>
<dbReference type="SUPFAM" id="SSF50249">
    <property type="entry name" value="Nucleic acid-binding proteins"/>
    <property type="match status" value="1"/>
</dbReference>
<sequence length="427" mass="46440">MIIRARVLNANRVDCVVMDLEVVIEKLVPGGLGLARTPEGVLLVRGALPGERVRVRAGHKKNHLEGTVVEVLEPSPDREDPGLPPGADLPMRYEAQLPVKEGFVRESLARVARLETEVQPIRPSPAPLGYRTAAQFALHPLGGLAYRVPGSDELVRVEDDPLLAEPLREALKLLNTWPLVGLEEVALRGSLLAGEVQLGLVGGKARHFRKAAEGLVEAGIAGVWWGAADPRGRFRGPTRFLAGKETLLERYGELEVQIDVVSFAQVNPRAAAGLYAEAAELVGAGGQALELYGGSGVLGFFLARNFAQVTVTDLNRRSIEKGRADAARLGLENVRFARADAREVARFGPAELVAVDPPRSGLAKETLAALVELKPRKIVYIACDPATWARDVARLAERGYRLDFVRPYDFFPYTHHVEVLSYLTMSS</sequence>
<dbReference type="PROSITE" id="PS51687">
    <property type="entry name" value="SAM_MT_RNA_M5U"/>
    <property type="match status" value="1"/>
</dbReference>
<dbReference type="PANTHER" id="PTHR11061">
    <property type="entry name" value="RNA M5U METHYLTRANSFERASE"/>
    <property type="match status" value="1"/>
</dbReference>
<dbReference type="SUPFAM" id="SSF53335">
    <property type="entry name" value="S-adenosyl-L-methionine-dependent methyltransferases"/>
    <property type="match status" value="1"/>
</dbReference>
<dbReference type="PROSITE" id="PS50926">
    <property type="entry name" value="TRAM"/>
    <property type="match status" value="1"/>
</dbReference>
<dbReference type="Gene3D" id="3.40.50.150">
    <property type="entry name" value="Vaccinia Virus protein VP39"/>
    <property type="match status" value="1"/>
</dbReference>
<dbReference type="InterPro" id="IPR030390">
    <property type="entry name" value="MeTrfase_TrmA_AS"/>
</dbReference>
<dbReference type="Proteomes" id="UP000885759">
    <property type="component" value="Unassembled WGS sequence"/>
</dbReference>
<dbReference type="Gene3D" id="2.40.50.140">
    <property type="entry name" value="Nucleic acid-binding proteins"/>
    <property type="match status" value="1"/>
</dbReference>
<feature type="binding site" evidence="4">
    <location>
        <position position="313"/>
    </location>
    <ligand>
        <name>S-adenosyl-L-methionine</name>
        <dbReference type="ChEBI" id="CHEBI:59789"/>
    </ligand>
</feature>
<feature type="active site" evidence="5">
    <location>
        <position position="383"/>
    </location>
</feature>
<proteinExistence type="inferred from homology"/>